<dbReference type="RefSeq" id="WP_166312554.1">
    <property type="nucleotide sequence ID" value="NZ_WOTH01000001.1"/>
</dbReference>
<evidence type="ECO:0000313" key="1">
    <source>
        <dbReference type="EMBL" id="NHO52412.1"/>
    </source>
</evidence>
<dbReference type="Gene3D" id="3.40.50.1110">
    <property type="entry name" value="SGNH hydrolase"/>
    <property type="match status" value="1"/>
</dbReference>
<dbReference type="CDD" id="cd00229">
    <property type="entry name" value="SGNH_hydrolase"/>
    <property type="match status" value="1"/>
</dbReference>
<organism evidence="1 2">
    <name type="scientific">Acetobacter estunensis</name>
    <dbReference type="NCBI Taxonomy" id="104097"/>
    <lineage>
        <taxon>Bacteria</taxon>
        <taxon>Pseudomonadati</taxon>
        <taxon>Pseudomonadota</taxon>
        <taxon>Alphaproteobacteria</taxon>
        <taxon>Acetobacterales</taxon>
        <taxon>Acetobacteraceae</taxon>
        <taxon>Acetobacter</taxon>
    </lineage>
</organism>
<dbReference type="EMBL" id="WOTH01000001">
    <property type="protein sequence ID" value="NHO52412.1"/>
    <property type="molecule type" value="Genomic_DNA"/>
</dbReference>
<comment type="caution">
    <text evidence="1">The sequence shown here is derived from an EMBL/GenBank/DDBJ whole genome shotgun (WGS) entry which is preliminary data.</text>
</comment>
<evidence type="ECO:0000313" key="2">
    <source>
        <dbReference type="Proteomes" id="UP000597459"/>
    </source>
</evidence>
<reference evidence="1" key="1">
    <citation type="submission" date="2019-11" db="EMBL/GenBank/DDBJ databases">
        <title>Description of new Acetobacter species.</title>
        <authorList>
            <person name="Cleenwerck I."/>
            <person name="Sombolestani A.S."/>
        </authorList>
    </citation>
    <scope>NUCLEOTIDE SEQUENCE</scope>
    <source>
        <strain evidence="1">LMG 1626</strain>
    </source>
</reference>
<keyword evidence="1" id="KW-0378">Hydrolase</keyword>
<dbReference type="GO" id="GO:0016788">
    <property type="term" value="F:hydrolase activity, acting on ester bonds"/>
    <property type="evidence" value="ECO:0007669"/>
    <property type="project" value="UniProtKB-ARBA"/>
</dbReference>
<proteinExistence type="predicted"/>
<keyword evidence="2" id="KW-1185">Reference proteome</keyword>
<dbReference type="InterPro" id="IPR057572">
    <property type="entry name" value="NonGDSL"/>
</dbReference>
<protein>
    <submittedName>
        <fullName evidence="1">SGNH/GDSL hydrolase family protein</fullName>
    </submittedName>
</protein>
<dbReference type="Proteomes" id="UP000597459">
    <property type="component" value="Unassembled WGS sequence"/>
</dbReference>
<dbReference type="InterPro" id="IPR051532">
    <property type="entry name" value="Ester_Hydrolysis_Enzymes"/>
</dbReference>
<dbReference type="SUPFAM" id="SSF52266">
    <property type="entry name" value="SGNH hydrolase"/>
    <property type="match status" value="1"/>
</dbReference>
<accession>A0A967B9U9</accession>
<gene>
    <name evidence="1" type="ORF">GOB87_00315</name>
</gene>
<dbReference type="Pfam" id="PF25182">
    <property type="entry name" value="NonGDSL"/>
    <property type="match status" value="1"/>
</dbReference>
<dbReference type="InterPro" id="IPR036514">
    <property type="entry name" value="SGNH_hydro_sf"/>
</dbReference>
<sequence>MYTLPRLTRLLADSEPVRICLFGSSTVEGIGASAPEHGLCPVFERTFAPAASGGLTVINRGIGGNGAPEMHERLQQVIDDRPDLVIWQGGTNDVWKEEPVSTFIDLTRDDLQMLRRQGCDLAMIGPQWCKMLEELPNFPAFRDAVPALAIELGVPCFDRYNAMKQWCQEHHIERDALSPDGLHLGDFGYTLLGEALARWIAGLANVTLPVGA</sequence>
<dbReference type="AlphaFoldDB" id="A0A967B9U9"/>
<name>A0A967B9U9_9PROT</name>
<dbReference type="PANTHER" id="PTHR30383">
    <property type="entry name" value="THIOESTERASE 1/PROTEASE 1/LYSOPHOSPHOLIPASE L1"/>
    <property type="match status" value="1"/>
</dbReference>